<evidence type="ECO:0000256" key="7">
    <source>
        <dbReference type="ARBA" id="ARBA00023239"/>
    </source>
</evidence>
<dbReference type="GO" id="GO:0005525">
    <property type="term" value="F:GTP binding"/>
    <property type="evidence" value="ECO:0007669"/>
    <property type="project" value="UniProtKB-UniRule"/>
</dbReference>
<feature type="binding site" evidence="8">
    <location>
        <begin position="223"/>
        <end position="225"/>
    </location>
    <ligand>
        <name>substrate</name>
    </ligand>
</feature>
<comment type="catalytic activity">
    <reaction evidence="8">
        <text>oxaloacetate + GTP = phosphoenolpyruvate + GDP + CO2</text>
        <dbReference type="Rhea" id="RHEA:10388"/>
        <dbReference type="ChEBI" id="CHEBI:16452"/>
        <dbReference type="ChEBI" id="CHEBI:16526"/>
        <dbReference type="ChEBI" id="CHEBI:37565"/>
        <dbReference type="ChEBI" id="CHEBI:58189"/>
        <dbReference type="ChEBI" id="CHEBI:58702"/>
        <dbReference type="EC" id="4.1.1.32"/>
    </reaction>
</comment>
<comment type="cofactor">
    <cofactor evidence="8">
        <name>Mn(2+)</name>
        <dbReference type="ChEBI" id="CHEBI:29035"/>
    </cofactor>
    <text evidence="8">Binds 1 Mn(2+) ion per subunit.</text>
</comment>
<feature type="binding site" evidence="8">
    <location>
        <position position="421"/>
    </location>
    <ligand>
        <name>GTP</name>
        <dbReference type="ChEBI" id="CHEBI:37565"/>
    </ligand>
</feature>
<dbReference type="PIRSF" id="PIRSF001348">
    <property type="entry name" value="PEP_carboxykinase_GTP"/>
    <property type="match status" value="1"/>
</dbReference>
<comment type="caution">
    <text evidence="11">The sequence shown here is derived from an EMBL/GenBank/DDBJ whole genome shotgun (WGS) entry which is preliminary data.</text>
</comment>
<name>A0AAW6TVF4_9BACT</name>
<keyword evidence="2 8" id="KW-0479">Metal-binding</keyword>
<feature type="domain" description="Phosphoenolpyruvate carboxykinase C-terminal P-loop" evidence="9">
    <location>
        <begin position="247"/>
        <end position="605"/>
    </location>
</feature>
<evidence type="ECO:0000256" key="4">
    <source>
        <dbReference type="ARBA" id="ARBA00022793"/>
    </source>
</evidence>
<dbReference type="InterPro" id="IPR008209">
    <property type="entry name" value="PEP_carboxykinase_GTP"/>
</dbReference>
<dbReference type="GO" id="GO:0046327">
    <property type="term" value="P:glycerol biosynthetic process from pyruvate"/>
    <property type="evidence" value="ECO:0007669"/>
    <property type="project" value="TreeGrafter"/>
</dbReference>
<dbReference type="Proteomes" id="UP001431776">
    <property type="component" value="Unassembled WGS sequence"/>
</dbReference>
<feature type="binding site" evidence="8">
    <location>
        <position position="273"/>
    </location>
    <ligand>
        <name>substrate</name>
    </ligand>
</feature>
<dbReference type="PANTHER" id="PTHR11561">
    <property type="entry name" value="PHOSPHOENOLPYRUVATE CARBOXYKINASE"/>
    <property type="match status" value="1"/>
</dbReference>
<dbReference type="GO" id="GO:0019543">
    <property type="term" value="P:propionate catabolic process"/>
    <property type="evidence" value="ECO:0007669"/>
    <property type="project" value="TreeGrafter"/>
</dbReference>
<keyword evidence="5 8" id="KW-0342">GTP-binding</keyword>
<dbReference type="Gene3D" id="3.40.449.10">
    <property type="entry name" value="Phosphoenolpyruvate Carboxykinase, domain 1"/>
    <property type="match status" value="1"/>
</dbReference>
<evidence type="ECO:0000256" key="8">
    <source>
        <dbReference type="HAMAP-Rule" id="MF_00452"/>
    </source>
</evidence>
<dbReference type="InterPro" id="IPR035077">
    <property type="entry name" value="PEP_carboxykinase_GTP_C"/>
</dbReference>
<dbReference type="Gene3D" id="3.90.228.20">
    <property type="match status" value="1"/>
</dbReference>
<evidence type="ECO:0000256" key="1">
    <source>
        <dbReference type="ARBA" id="ARBA00005796"/>
    </source>
</evidence>
<keyword evidence="6 8" id="KW-0464">Manganese</keyword>
<evidence type="ECO:0000259" key="10">
    <source>
        <dbReference type="Pfam" id="PF17297"/>
    </source>
</evidence>
<keyword evidence="7 8" id="KW-0456">Lyase</keyword>
<keyword evidence="8" id="KW-0312">Gluconeogenesis</keyword>
<protein>
    <recommendedName>
        <fullName evidence="8">Phosphoenolpyruvate carboxykinase [GTP]</fullName>
        <shortName evidence="8">PEP carboxykinase</shortName>
        <shortName evidence="8">PEPCK</shortName>
        <ecNumber evidence="8">4.1.1.32</ecNumber>
    </recommendedName>
    <alternativeName>
        <fullName evidence="8">GTP-dependent phosphoenolpyruvate carboxykinase</fullName>
        <shortName evidence="8">GTP-PEPCK</shortName>
    </alternativeName>
</protein>
<keyword evidence="12" id="KW-1185">Reference proteome</keyword>
<dbReference type="SUPFAM" id="SSF53795">
    <property type="entry name" value="PEP carboxykinase-like"/>
    <property type="match status" value="1"/>
</dbReference>
<evidence type="ECO:0000259" key="9">
    <source>
        <dbReference type="Pfam" id="PF00821"/>
    </source>
</evidence>
<comment type="subcellular location">
    <subcellularLocation>
        <location evidence="8">Cytoplasm</location>
    </subcellularLocation>
</comment>
<dbReference type="SUPFAM" id="SSF68923">
    <property type="entry name" value="PEP carboxykinase N-terminal domain"/>
    <property type="match status" value="1"/>
</dbReference>
<feature type="binding site" evidence="8">
    <location>
        <position position="292"/>
    </location>
    <ligand>
        <name>Mn(2+)</name>
        <dbReference type="ChEBI" id="CHEBI:29035"/>
    </ligand>
</feature>
<keyword evidence="3 8" id="KW-0547">Nucleotide-binding</keyword>
<evidence type="ECO:0000313" key="11">
    <source>
        <dbReference type="EMBL" id="MDI6447694.1"/>
    </source>
</evidence>
<dbReference type="Pfam" id="PF00821">
    <property type="entry name" value="PEPCK_GTP"/>
    <property type="match status" value="1"/>
</dbReference>
<accession>A0AAW6TVF4</accession>
<dbReference type="GO" id="GO:0005829">
    <property type="term" value="C:cytosol"/>
    <property type="evidence" value="ECO:0007669"/>
    <property type="project" value="TreeGrafter"/>
</dbReference>
<dbReference type="Pfam" id="PF17297">
    <property type="entry name" value="PEPCK_N"/>
    <property type="match status" value="1"/>
</dbReference>
<comment type="similarity">
    <text evidence="1 8">Belongs to the phosphoenolpyruvate carboxykinase [GTP] family.</text>
</comment>
<evidence type="ECO:0000256" key="6">
    <source>
        <dbReference type="ARBA" id="ARBA00023211"/>
    </source>
</evidence>
<dbReference type="InterPro" id="IPR008210">
    <property type="entry name" value="PEP_carboxykinase_N"/>
</dbReference>
<dbReference type="InterPro" id="IPR035078">
    <property type="entry name" value="PEP_carboxykinase_GTP_N"/>
</dbReference>
<proteinExistence type="inferred from homology"/>
<feature type="binding site" evidence="8">
    <location>
        <begin position="388"/>
        <end position="390"/>
    </location>
    <ligand>
        <name>substrate</name>
    </ligand>
</feature>
<feature type="active site" evidence="8">
    <location>
        <position position="275"/>
    </location>
</feature>
<evidence type="ECO:0000256" key="3">
    <source>
        <dbReference type="ARBA" id="ARBA00022741"/>
    </source>
</evidence>
<feature type="binding site" evidence="8">
    <location>
        <position position="232"/>
    </location>
    <ligand>
        <name>Mn(2+)</name>
        <dbReference type="ChEBI" id="CHEBI:29035"/>
    </ligand>
</feature>
<feature type="binding site" evidence="8">
    <location>
        <position position="251"/>
    </location>
    <ligand>
        <name>Mn(2+)</name>
        <dbReference type="ChEBI" id="CHEBI:29035"/>
    </ligand>
</feature>
<dbReference type="NCBIfam" id="NF003253">
    <property type="entry name" value="PRK04210.1"/>
    <property type="match status" value="1"/>
</dbReference>
<dbReference type="GO" id="GO:0042594">
    <property type="term" value="P:response to starvation"/>
    <property type="evidence" value="ECO:0007669"/>
    <property type="project" value="TreeGrafter"/>
</dbReference>
<keyword evidence="4 8" id="KW-0210">Decarboxylase</keyword>
<organism evidence="11 12">
    <name type="scientific">Anaerobaca lacustris</name>
    <dbReference type="NCBI Taxonomy" id="3044600"/>
    <lineage>
        <taxon>Bacteria</taxon>
        <taxon>Pseudomonadati</taxon>
        <taxon>Planctomycetota</taxon>
        <taxon>Phycisphaerae</taxon>
        <taxon>Sedimentisphaerales</taxon>
        <taxon>Anaerobacaceae</taxon>
        <taxon>Anaerobaca</taxon>
    </lineage>
</organism>
<comment type="pathway">
    <text evidence="8">Carbohydrate biosynthesis; gluconeogenesis.</text>
</comment>
<dbReference type="GO" id="GO:0033993">
    <property type="term" value="P:response to lipid"/>
    <property type="evidence" value="ECO:0007669"/>
    <property type="project" value="TreeGrafter"/>
</dbReference>
<sequence>MDIQSILKSKMDEVSLSRLLALKNEDANAFVARAIELCEPEKVWVGTDDEADAARCRQMAIDNREELPLAVPGHTVHFDSYYDQGRNPEVTKYLVPKSETLDPKLKQIDRDQGFAEIEDLQRGAYKGRTMLVRFFCLGPVNSVFAIPCLQITDSAYVTHSEDMLYRKGYEEFKRQSARGPFEFFRFRHCTGKVTERMTCKDIERSRVYIDYMHNTVYSVNTQYAGNTVGLKKLSLRLAIRKADREGWLAEHMFIMGAHGPGGRKTYLCGAYPSACGKTATAMIPGETIAGDDLAYFRVIDGQFRAVNIEAGIFGIIQDVNAKGDPVIWDVLHHPGEVIFGNVLVKDNKPYWLGMGEEIPTRGMNYVSTDWTEGTKGPDGEETTPSHKNARYTVRMQDLKNKDPEWDNPNGLPIGGIIYGGRDSDTNVPVREAYSWEHGICTMGAMLESETTAATTGAQGVRKWNVMSNMDFLSMSVGKYLRNNLEFAAGLKRPKVFGTNYFLKKGGKYLNGMLDKAVWVKWMERRIHGDVEALDAGYGLIPKYDDLKRLFKEVRNKEYTEKDYVEQFTVRIPELLATLDRMAKIYDTVADTPKVMLDEMAAQRKRLEVLKAAKGEYIPPLDL</sequence>
<evidence type="ECO:0000313" key="12">
    <source>
        <dbReference type="Proteomes" id="UP001431776"/>
    </source>
</evidence>
<dbReference type="GO" id="GO:0071333">
    <property type="term" value="P:cellular response to glucose stimulus"/>
    <property type="evidence" value="ECO:0007669"/>
    <property type="project" value="TreeGrafter"/>
</dbReference>
<keyword evidence="8" id="KW-0963">Cytoplasm</keyword>
<dbReference type="AlphaFoldDB" id="A0AAW6TVF4"/>
<gene>
    <name evidence="8" type="primary">pckG</name>
    <name evidence="11" type="ORF">QJ522_01465</name>
</gene>
<dbReference type="GO" id="GO:0004613">
    <property type="term" value="F:phosphoenolpyruvate carboxykinase (GTP) activity"/>
    <property type="evidence" value="ECO:0007669"/>
    <property type="project" value="UniProtKB-UniRule"/>
</dbReference>
<reference evidence="11" key="1">
    <citation type="submission" date="2023-05" db="EMBL/GenBank/DDBJ databases">
        <title>Anaerotaeda fermentans gen. nov., sp. nov., a novel anaerobic planctomycete of the new family within the order Sedimentisphaerales isolated from Taman Peninsula, Russia.</title>
        <authorList>
            <person name="Khomyakova M.A."/>
            <person name="Merkel A.Y."/>
            <person name="Slobodkin A.I."/>
        </authorList>
    </citation>
    <scope>NUCLEOTIDE SEQUENCE</scope>
    <source>
        <strain evidence="11">M17dextr</strain>
    </source>
</reference>
<comment type="caution">
    <text evidence="8">Lacks conserved residue(s) required for the propagation of feature annotation.</text>
</comment>
<dbReference type="GO" id="GO:0006094">
    <property type="term" value="P:gluconeogenesis"/>
    <property type="evidence" value="ECO:0007669"/>
    <property type="project" value="UniProtKB-UniRule"/>
</dbReference>
<dbReference type="HAMAP" id="MF_00452">
    <property type="entry name" value="PEPCK_GTP"/>
    <property type="match status" value="1"/>
</dbReference>
<feature type="domain" description="Phosphoenolpyruvate carboxykinase GTP-utilising N-terminal" evidence="10">
    <location>
        <begin position="30"/>
        <end position="242"/>
    </location>
</feature>
<dbReference type="GO" id="GO:0006107">
    <property type="term" value="P:oxaloacetate metabolic process"/>
    <property type="evidence" value="ECO:0007669"/>
    <property type="project" value="TreeGrafter"/>
</dbReference>
<comment type="subunit">
    <text evidence="8">Monomer.</text>
</comment>
<evidence type="ECO:0000256" key="5">
    <source>
        <dbReference type="ARBA" id="ARBA00023134"/>
    </source>
</evidence>
<dbReference type="PANTHER" id="PTHR11561:SF0">
    <property type="entry name" value="PHOSPHOENOLPYRUVATE CARBOXYKINASE [GTP]-RELATED"/>
    <property type="match status" value="1"/>
</dbReference>
<dbReference type="RefSeq" id="WP_349243104.1">
    <property type="nucleotide sequence ID" value="NZ_JASCXX010000001.1"/>
</dbReference>
<dbReference type="InterPro" id="IPR013035">
    <property type="entry name" value="PEP_carboxykinase_C"/>
</dbReference>
<feature type="binding site" evidence="8">
    <location>
        <position position="390"/>
    </location>
    <ligand>
        <name>GTP</name>
        <dbReference type="ChEBI" id="CHEBI:37565"/>
    </ligand>
</feature>
<dbReference type="EMBL" id="JASCXX010000001">
    <property type="protein sequence ID" value="MDI6447694.1"/>
    <property type="molecule type" value="Genomic_DNA"/>
</dbReference>
<dbReference type="Gene3D" id="2.170.8.10">
    <property type="entry name" value="Phosphoenolpyruvate Carboxykinase, domain 2"/>
    <property type="match status" value="1"/>
</dbReference>
<dbReference type="GO" id="GO:0030145">
    <property type="term" value="F:manganese ion binding"/>
    <property type="evidence" value="ECO:0007669"/>
    <property type="project" value="UniProtKB-UniRule"/>
</dbReference>
<comment type="function">
    <text evidence="8">Catalyzes the conversion of oxaloacetate (OAA) to phosphoenolpyruvate (PEP), the rate-limiting step in the metabolic pathway that produces glucose from lactate and other precursors derived from the citric acid cycle.</text>
</comment>
<evidence type="ECO:0000256" key="2">
    <source>
        <dbReference type="ARBA" id="ARBA00022723"/>
    </source>
</evidence>
<dbReference type="EC" id="4.1.1.32" evidence="8"/>
<feature type="binding site" evidence="8">
    <location>
        <position position="86"/>
    </location>
    <ligand>
        <name>substrate</name>
    </ligand>
</feature>